<evidence type="ECO:0000256" key="2">
    <source>
        <dbReference type="ARBA" id="ARBA00022448"/>
    </source>
</evidence>
<evidence type="ECO:0000259" key="6">
    <source>
        <dbReference type="PROSITE" id="PS50893"/>
    </source>
</evidence>
<dbReference type="PANTHER" id="PTHR42788">
    <property type="entry name" value="TAURINE IMPORT ATP-BINDING PROTEIN-RELATED"/>
    <property type="match status" value="1"/>
</dbReference>
<keyword evidence="4" id="KW-0547">Nucleotide-binding</keyword>
<dbReference type="Pfam" id="PF00005">
    <property type="entry name" value="ABC_tran"/>
    <property type="match status" value="1"/>
</dbReference>
<dbReference type="GO" id="GO:0016887">
    <property type="term" value="F:ATP hydrolysis activity"/>
    <property type="evidence" value="ECO:0007669"/>
    <property type="project" value="InterPro"/>
</dbReference>
<dbReference type="InterPro" id="IPR017871">
    <property type="entry name" value="ABC_transporter-like_CS"/>
</dbReference>
<evidence type="ECO:0000313" key="8">
    <source>
        <dbReference type="Proteomes" id="UP000700248"/>
    </source>
</evidence>
<proteinExistence type="inferred from homology"/>
<dbReference type="RefSeq" id="WP_276830486.1">
    <property type="nucleotide sequence ID" value="NZ_DYTQ01000053.1"/>
</dbReference>
<dbReference type="Proteomes" id="UP000700248">
    <property type="component" value="Unassembled WGS sequence"/>
</dbReference>
<keyword evidence="5 7" id="KW-0067">ATP-binding</keyword>
<evidence type="ECO:0000256" key="4">
    <source>
        <dbReference type="ARBA" id="ARBA00022741"/>
    </source>
</evidence>
<evidence type="ECO:0000313" key="7">
    <source>
        <dbReference type="EMBL" id="HJH23803.1"/>
    </source>
</evidence>
<dbReference type="PROSITE" id="PS50893">
    <property type="entry name" value="ABC_TRANSPORTER_2"/>
    <property type="match status" value="1"/>
</dbReference>
<accession>A0A9D2VFB7</accession>
<dbReference type="Gene3D" id="3.40.50.300">
    <property type="entry name" value="P-loop containing nucleotide triphosphate hydrolases"/>
    <property type="match status" value="1"/>
</dbReference>
<dbReference type="AlphaFoldDB" id="A0A9D2VFB7"/>
<reference evidence="7" key="2">
    <citation type="submission" date="2021-09" db="EMBL/GenBank/DDBJ databases">
        <authorList>
            <person name="Gilroy R."/>
        </authorList>
    </citation>
    <scope>NUCLEOTIDE SEQUENCE</scope>
    <source>
        <strain evidence="7">CHK175-13533</strain>
    </source>
</reference>
<name>A0A9D2VFB7_9BURK</name>
<gene>
    <name evidence="7" type="ORF">K8U84_04540</name>
</gene>
<comment type="similarity">
    <text evidence="1">Belongs to the ABC transporter superfamily.</text>
</comment>
<feature type="domain" description="ABC transporter" evidence="6">
    <location>
        <begin position="4"/>
        <end position="232"/>
    </location>
</feature>
<keyword evidence="2" id="KW-0813">Transport</keyword>
<evidence type="ECO:0000256" key="1">
    <source>
        <dbReference type="ARBA" id="ARBA00005417"/>
    </source>
</evidence>
<dbReference type="EMBL" id="DYTQ01000053">
    <property type="protein sequence ID" value="HJH23803.1"/>
    <property type="molecule type" value="Genomic_DNA"/>
</dbReference>
<dbReference type="InterPro" id="IPR003593">
    <property type="entry name" value="AAA+_ATPase"/>
</dbReference>
<keyword evidence="3" id="KW-0472">Membrane</keyword>
<keyword evidence="3" id="KW-1003">Cell membrane</keyword>
<reference evidence="7" key="1">
    <citation type="journal article" date="2021" name="PeerJ">
        <title>Extensive microbial diversity within the chicken gut microbiome revealed by metagenomics and culture.</title>
        <authorList>
            <person name="Gilroy R."/>
            <person name="Ravi A."/>
            <person name="Getino M."/>
            <person name="Pursley I."/>
            <person name="Horton D.L."/>
            <person name="Alikhan N.F."/>
            <person name="Baker D."/>
            <person name="Gharbi K."/>
            <person name="Hall N."/>
            <person name="Watson M."/>
            <person name="Adriaenssens E.M."/>
            <person name="Foster-Nyarko E."/>
            <person name="Jarju S."/>
            <person name="Secka A."/>
            <person name="Antonio M."/>
            <person name="Oren A."/>
            <person name="Chaudhuri R.R."/>
            <person name="La Ragione R."/>
            <person name="Hildebrand F."/>
            <person name="Pallen M.J."/>
        </authorList>
    </citation>
    <scope>NUCLEOTIDE SEQUENCE</scope>
    <source>
        <strain evidence="7">CHK175-13533</strain>
    </source>
</reference>
<dbReference type="PANTHER" id="PTHR42788:SF13">
    <property type="entry name" value="ALIPHATIC SULFONATES IMPORT ATP-BINDING PROTEIN SSUB"/>
    <property type="match status" value="1"/>
</dbReference>
<protein>
    <submittedName>
        <fullName evidence="7">ABC transporter ATP-binding protein</fullName>
    </submittedName>
</protein>
<dbReference type="SUPFAM" id="SSF52540">
    <property type="entry name" value="P-loop containing nucleoside triphosphate hydrolases"/>
    <property type="match status" value="1"/>
</dbReference>
<sequence>MSFLALHHINHCYPNQKQGLTDIHLELQKGEFHCLLGRSGCGKSTLLKIAAGLITPKTGHVQLNGKPLLKPSTEIGFVFQQPTLLDWLTVLENVLLPVALHTKPSLNQTNHAKALLDEVGLSELTQRYPSQLSGGQQSRVALARALLLQPPLLLLDEPFAALDALTREHLQDLLLRLCAQHHSTVLFVTHDVTEALYLGDTITLLEQGRLHSQHPVTIKKPRTEALRAEAEFAQLSHEFRLKMKQLQ</sequence>
<dbReference type="InterPro" id="IPR027417">
    <property type="entry name" value="P-loop_NTPase"/>
</dbReference>
<comment type="caution">
    <text evidence="7">The sequence shown here is derived from an EMBL/GenBank/DDBJ whole genome shotgun (WGS) entry which is preliminary data.</text>
</comment>
<evidence type="ECO:0000256" key="5">
    <source>
        <dbReference type="ARBA" id="ARBA00022840"/>
    </source>
</evidence>
<dbReference type="InterPro" id="IPR003439">
    <property type="entry name" value="ABC_transporter-like_ATP-bd"/>
</dbReference>
<dbReference type="GO" id="GO:0005524">
    <property type="term" value="F:ATP binding"/>
    <property type="evidence" value="ECO:0007669"/>
    <property type="project" value="UniProtKB-KW"/>
</dbReference>
<dbReference type="SMART" id="SM00382">
    <property type="entry name" value="AAA"/>
    <property type="match status" value="1"/>
</dbReference>
<dbReference type="PROSITE" id="PS00211">
    <property type="entry name" value="ABC_TRANSPORTER_1"/>
    <property type="match status" value="1"/>
</dbReference>
<dbReference type="InterPro" id="IPR050166">
    <property type="entry name" value="ABC_transporter_ATP-bind"/>
</dbReference>
<organism evidence="7 8">
    <name type="scientific">Paenalcaligenes hominis</name>
    <dbReference type="NCBI Taxonomy" id="643674"/>
    <lineage>
        <taxon>Bacteria</taxon>
        <taxon>Pseudomonadati</taxon>
        <taxon>Pseudomonadota</taxon>
        <taxon>Betaproteobacteria</taxon>
        <taxon>Burkholderiales</taxon>
        <taxon>Alcaligenaceae</taxon>
        <taxon>Paenalcaligenes</taxon>
    </lineage>
</organism>
<evidence type="ECO:0000256" key="3">
    <source>
        <dbReference type="ARBA" id="ARBA00022475"/>
    </source>
</evidence>